<accession>A0ABT1HR16</accession>
<feature type="transmembrane region" description="Helical" evidence="3">
    <location>
        <begin position="103"/>
        <end position="122"/>
    </location>
</feature>
<name>A0ABT1HR16_STRSD</name>
<dbReference type="InterPro" id="IPR027417">
    <property type="entry name" value="P-loop_NTPase"/>
</dbReference>
<dbReference type="Proteomes" id="UP001205311">
    <property type="component" value="Unassembled WGS sequence"/>
</dbReference>
<keyword evidence="1" id="KW-0067">ATP-binding</keyword>
<keyword evidence="3" id="KW-1133">Transmembrane helix</keyword>
<feature type="binding site" evidence="1">
    <location>
        <begin position="288"/>
        <end position="295"/>
    </location>
    <ligand>
        <name>ATP</name>
        <dbReference type="ChEBI" id="CHEBI:30616"/>
    </ligand>
</feature>
<keyword evidence="6" id="KW-1185">Reference proteome</keyword>
<feature type="region of interest" description="Disordered" evidence="2">
    <location>
        <begin position="524"/>
        <end position="545"/>
    </location>
</feature>
<keyword evidence="1" id="KW-0547">Nucleotide-binding</keyword>
<evidence type="ECO:0000313" key="5">
    <source>
        <dbReference type="EMBL" id="MCP2257964.1"/>
    </source>
</evidence>
<evidence type="ECO:0000256" key="3">
    <source>
        <dbReference type="SAM" id="Phobius"/>
    </source>
</evidence>
<feature type="transmembrane region" description="Helical" evidence="3">
    <location>
        <begin position="78"/>
        <end position="96"/>
    </location>
</feature>
<keyword evidence="3" id="KW-0812">Transmembrane</keyword>
<evidence type="ECO:0000256" key="1">
    <source>
        <dbReference type="PROSITE-ProRule" id="PRU00289"/>
    </source>
</evidence>
<evidence type="ECO:0000259" key="4">
    <source>
        <dbReference type="PROSITE" id="PS50901"/>
    </source>
</evidence>
<feature type="domain" description="FtsK" evidence="4">
    <location>
        <begin position="263"/>
        <end position="451"/>
    </location>
</feature>
<dbReference type="Gene3D" id="3.40.50.300">
    <property type="entry name" value="P-loop containing nucleotide triphosphate hydrolases"/>
    <property type="match status" value="1"/>
</dbReference>
<evidence type="ECO:0000256" key="2">
    <source>
        <dbReference type="SAM" id="MobiDB-lite"/>
    </source>
</evidence>
<sequence>MGAGGDVSNIVAWLSIHGATLVWLLVALVGVAVLYKIATLLRAAGEVVRAVVWVLAAPFVGAWWAGKGLWWLGRQARRFWRTSLGFVGAGGLVLLVGVPPAGVLATLALVAGIAGWCWWFAWRESFTHYMAGPLRGWWRRWAVYAPRWDRWMRRLDLVVRDVVAETSEGVQTVAAVAVPRLVWVRSDPWWDTLRVALAVGQAPEDVTGKISPLRAALRSDRVLVREPEPGVVDIAVQRRDLLATTIPALPIPDVAGDQVDLRTATIGLTEFGEAFTVPLLGGHLLGAGETGGGKSSLLWCPIRAVAPAVRDGLVRLWGVDPKVLEMAMCRPIFHRLGFGPVDAHAILLELLDLMQQRKRELAGRSRQVTISRGTPLELLFLDEIGALLKYLGTRQQQTVLAQLLALVQTQGRALGFGVSAFVQDPSKETVPVRDLFPNRVCLRVRTSSQVDMVLGEGMRDLGALADRIPHHLPGVGYVRSEDQKEAVRVRAAHVTDDDLADLVALICPGGASLNSPIPEEYLAAARGDDGDGGGGARRSNLRPVA</sequence>
<organism evidence="5 6">
    <name type="scientific">Streptoalloteichus tenebrarius (strain ATCC 17920 / DSM 40477 / JCM 4838 / CBS 697.72 / NBRC 16177 / NCIMB 11028 / NRRL B-12390 / A12253. 1 / ISP 5477)</name>
    <name type="common">Streptomyces tenebrarius</name>
    <dbReference type="NCBI Taxonomy" id="1933"/>
    <lineage>
        <taxon>Bacteria</taxon>
        <taxon>Bacillati</taxon>
        <taxon>Actinomycetota</taxon>
        <taxon>Actinomycetes</taxon>
        <taxon>Pseudonocardiales</taxon>
        <taxon>Pseudonocardiaceae</taxon>
        <taxon>Streptoalloteichus</taxon>
    </lineage>
</organism>
<comment type="caution">
    <text evidence="5">The sequence shown here is derived from an EMBL/GenBank/DDBJ whole genome shotgun (WGS) entry which is preliminary data.</text>
</comment>
<dbReference type="Pfam" id="PF01580">
    <property type="entry name" value="FtsK_SpoIIIE"/>
    <property type="match status" value="1"/>
</dbReference>
<feature type="transmembrane region" description="Helical" evidence="3">
    <location>
        <begin position="47"/>
        <end position="66"/>
    </location>
</feature>
<protein>
    <submittedName>
        <fullName evidence="5">DNA segregation ATPase FtsK/SpoIIIE, S-DNA-T family</fullName>
    </submittedName>
</protein>
<gene>
    <name evidence="5" type="ORF">LX15_001651</name>
</gene>
<dbReference type="SUPFAM" id="SSF52540">
    <property type="entry name" value="P-loop containing nucleoside triphosphate hydrolases"/>
    <property type="match status" value="1"/>
</dbReference>
<dbReference type="PROSITE" id="PS50901">
    <property type="entry name" value="FTSK"/>
    <property type="match status" value="1"/>
</dbReference>
<feature type="transmembrane region" description="Helical" evidence="3">
    <location>
        <begin position="12"/>
        <end position="35"/>
    </location>
</feature>
<reference evidence="5 6" key="1">
    <citation type="submission" date="2022-06" db="EMBL/GenBank/DDBJ databases">
        <title>Genomic Encyclopedia of Archaeal and Bacterial Type Strains, Phase II (KMG-II): from individual species to whole genera.</title>
        <authorList>
            <person name="Goeker M."/>
        </authorList>
    </citation>
    <scope>NUCLEOTIDE SEQUENCE [LARGE SCALE GENOMIC DNA]</scope>
    <source>
        <strain evidence="5 6">DSM 40477</strain>
    </source>
</reference>
<dbReference type="EMBL" id="JAMTCP010000006">
    <property type="protein sequence ID" value="MCP2257964.1"/>
    <property type="molecule type" value="Genomic_DNA"/>
</dbReference>
<evidence type="ECO:0000313" key="6">
    <source>
        <dbReference type="Proteomes" id="UP001205311"/>
    </source>
</evidence>
<keyword evidence="3" id="KW-0472">Membrane</keyword>
<proteinExistence type="predicted"/>
<dbReference type="InterPro" id="IPR002543">
    <property type="entry name" value="FtsK_dom"/>
</dbReference>